<evidence type="ECO:0000313" key="2">
    <source>
        <dbReference type="Proteomes" id="UP000266677"/>
    </source>
</evidence>
<accession>A0A3A4K997</accession>
<reference evidence="1 2" key="1">
    <citation type="submission" date="2018-09" db="EMBL/GenBank/DDBJ databases">
        <title>YIM PH21274 draft genome.</title>
        <authorList>
            <person name="Miao C."/>
        </authorList>
    </citation>
    <scope>NUCLEOTIDE SEQUENCE [LARGE SCALE GENOMIC DNA]</scope>
    <source>
        <strain evidence="1 2">YIM PH 21724</strain>
    </source>
</reference>
<gene>
    <name evidence="1" type="ORF">D5S18_24915</name>
</gene>
<dbReference type="AlphaFoldDB" id="A0A3A4K997"/>
<name>A0A3A4K997_9NOCA</name>
<dbReference type="EMBL" id="QZFU01000033">
    <property type="protein sequence ID" value="RJO71416.1"/>
    <property type="molecule type" value="Genomic_DNA"/>
</dbReference>
<keyword evidence="2" id="KW-1185">Reference proteome</keyword>
<evidence type="ECO:0000313" key="1">
    <source>
        <dbReference type="EMBL" id="RJO71416.1"/>
    </source>
</evidence>
<sequence>MNDEPDLRPRLLRLAAQMHEVQASALRFRAAKLEAAASCRRLCNAFRSGVNRDVADHPDLAELNVMMDGHYGGTLL</sequence>
<protein>
    <submittedName>
        <fullName evidence="1">Uncharacterized protein</fullName>
    </submittedName>
</protein>
<dbReference type="OrthoDB" id="4330132at2"/>
<dbReference type="RefSeq" id="WP_120043528.1">
    <property type="nucleotide sequence ID" value="NZ_QZFU01000033.1"/>
</dbReference>
<proteinExistence type="predicted"/>
<dbReference type="Proteomes" id="UP000266677">
    <property type="component" value="Unassembled WGS sequence"/>
</dbReference>
<organism evidence="1 2">
    <name type="scientific">Nocardia panacis</name>
    <dbReference type="NCBI Taxonomy" id="2340916"/>
    <lineage>
        <taxon>Bacteria</taxon>
        <taxon>Bacillati</taxon>
        <taxon>Actinomycetota</taxon>
        <taxon>Actinomycetes</taxon>
        <taxon>Mycobacteriales</taxon>
        <taxon>Nocardiaceae</taxon>
        <taxon>Nocardia</taxon>
    </lineage>
</organism>
<comment type="caution">
    <text evidence="1">The sequence shown here is derived from an EMBL/GenBank/DDBJ whole genome shotgun (WGS) entry which is preliminary data.</text>
</comment>